<dbReference type="AlphaFoldDB" id="A0A8J9YFF2"/>
<dbReference type="PANTHER" id="PTHR43975:SF2">
    <property type="entry name" value="EG:BACR7A4.14 PROTEIN-RELATED"/>
    <property type="match status" value="1"/>
</dbReference>
<dbReference type="InterPro" id="IPR002347">
    <property type="entry name" value="SDR_fam"/>
</dbReference>
<dbReference type="GO" id="GO:0016491">
    <property type="term" value="F:oxidoreductase activity"/>
    <property type="evidence" value="ECO:0007669"/>
    <property type="project" value="UniProtKB-KW"/>
</dbReference>
<name>A0A8J9YFF2_9NEOP</name>
<dbReference type="PRINTS" id="PR00081">
    <property type="entry name" value="GDHRDH"/>
</dbReference>
<gene>
    <name evidence="2" type="ORF">BINO364_LOCUS11281</name>
</gene>
<dbReference type="PRINTS" id="PR00080">
    <property type="entry name" value="SDRFAMILY"/>
</dbReference>
<evidence type="ECO:0000256" key="1">
    <source>
        <dbReference type="ARBA" id="ARBA00023002"/>
    </source>
</evidence>
<dbReference type="FunFam" id="3.40.50.720:FF:000084">
    <property type="entry name" value="Short-chain dehydrogenase reductase"/>
    <property type="match status" value="1"/>
</dbReference>
<protein>
    <submittedName>
        <fullName evidence="2">Uncharacterized protein</fullName>
    </submittedName>
</protein>
<dbReference type="Gene3D" id="3.40.50.720">
    <property type="entry name" value="NAD(P)-binding Rossmann-like Domain"/>
    <property type="match status" value="1"/>
</dbReference>
<dbReference type="OrthoDB" id="47007at2759"/>
<organism evidence="2 3">
    <name type="scientific">Brenthis ino</name>
    <name type="common">lesser marbled fritillary</name>
    <dbReference type="NCBI Taxonomy" id="405034"/>
    <lineage>
        <taxon>Eukaryota</taxon>
        <taxon>Metazoa</taxon>
        <taxon>Ecdysozoa</taxon>
        <taxon>Arthropoda</taxon>
        <taxon>Hexapoda</taxon>
        <taxon>Insecta</taxon>
        <taxon>Pterygota</taxon>
        <taxon>Neoptera</taxon>
        <taxon>Endopterygota</taxon>
        <taxon>Lepidoptera</taxon>
        <taxon>Glossata</taxon>
        <taxon>Ditrysia</taxon>
        <taxon>Papilionoidea</taxon>
        <taxon>Nymphalidae</taxon>
        <taxon>Heliconiinae</taxon>
        <taxon>Argynnini</taxon>
        <taxon>Brenthis</taxon>
    </lineage>
</organism>
<dbReference type="Proteomes" id="UP000838878">
    <property type="component" value="Chromosome 5"/>
</dbReference>
<keyword evidence="3" id="KW-1185">Reference proteome</keyword>
<proteinExistence type="predicted"/>
<dbReference type="InterPro" id="IPR036291">
    <property type="entry name" value="NAD(P)-bd_dom_sf"/>
</dbReference>
<sequence>MDFSDKVVLITGASGGIGAICAVDFAKLHAKLSLVGRNEDKLNNVVDQCEKASGIKPLAVIADISKAEDISRIIKDTINQYGKLDVLVNNAGMLIMAGVLDDISNYDRISATNVRGPYMLTQQAVPHLIKTKGNIVNVSSVLSTVTIPAMAPYCISKAALDMFTKCMALELASKGVRVNSVNPGPVTTDLFKSAGVPEHLIKDLYASTGSKLPLKKVAQSEDVSKMILFLASDSCANCITGSFHIIDCGLHLGQPVLM</sequence>
<dbReference type="Pfam" id="PF13561">
    <property type="entry name" value="adh_short_C2"/>
    <property type="match status" value="1"/>
</dbReference>
<reference evidence="2" key="1">
    <citation type="submission" date="2021-12" db="EMBL/GenBank/DDBJ databases">
        <authorList>
            <person name="Martin H S."/>
        </authorList>
    </citation>
    <scope>NUCLEOTIDE SEQUENCE</scope>
</reference>
<evidence type="ECO:0000313" key="3">
    <source>
        <dbReference type="Proteomes" id="UP000838878"/>
    </source>
</evidence>
<dbReference type="SUPFAM" id="SSF51735">
    <property type="entry name" value="NAD(P)-binding Rossmann-fold domains"/>
    <property type="match status" value="1"/>
</dbReference>
<feature type="non-terminal residue" evidence="2">
    <location>
        <position position="258"/>
    </location>
</feature>
<keyword evidence="1" id="KW-0560">Oxidoreductase</keyword>
<dbReference type="InterPro" id="IPR020904">
    <property type="entry name" value="Sc_DH/Rdtase_CS"/>
</dbReference>
<dbReference type="PANTHER" id="PTHR43975">
    <property type="entry name" value="ZGC:101858"/>
    <property type="match status" value="1"/>
</dbReference>
<dbReference type="EMBL" id="OV170225">
    <property type="protein sequence ID" value="CAH0725726.1"/>
    <property type="molecule type" value="Genomic_DNA"/>
</dbReference>
<accession>A0A8J9YFF2</accession>
<dbReference type="PROSITE" id="PS00061">
    <property type="entry name" value="ADH_SHORT"/>
    <property type="match status" value="1"/>
</dbReference>
<evidence type="ECO:0000313" key="2">
    <source>
        <dbReference type="EMBL" id="CAH0725726.1"/>
    </source>
</evidence>